<dbReference type="STRING" id="94208.A0A2S4KVW5"/>
<dbReference type="GO" id="GO:0000124">
    <property type="term" value="C:SAGA complex"/>
    <property type="evidence" value="ECO:0007669"/>
    <property type="project" value="InterPro"/>
</dbReference>
<dbReference type="InterPro" id="IPR047288">
    <property type="entry name" value="Tudor_SGF29_rpt1"/>
</dbReference>
<dbReference type="InterPro" id="IPR010750">
    <property type="entry name" value="SGF29_tudor-like_dom"/>
</dbReference>
<dbReference type="Gene3D" id="2.30.30.140">
    <property type="match status" value="1"/>
</dbReference>
<dbReference type="PANTHER" id="PTHR21539:SF0">
    <property type="entry name" value="SAGA-ASSOCIATED FACTOR 29"/>
    <property type="match status" value="1"/>
</dbReference>
<feature type="compositionally biased region" description="Basic residues" evidence="1">
    <location>
        <begin position="196"/>
        <end position="212"/>
    </location>
</feature>
<sequence length="325" mass="35028">AAAGAGAGAGGAGSNKSKVVFAKGDAVAFRPTSQASDWILGEVAQVMGEGKSRRYKVLDIEPDPQSKQKEYKSSASSMIAIAPESAAATLKDWEAGKVVLALYPNTTTFYKAEVHSMDGDGRVNLKFEGENDSTTLQQVERRGPHKAPVAPFILAPIYSAAFRCPWALAAAIAPCVPACLDSAPDSQHKAIPSPARQRRRRRRRRPAHRTRERRFGSIRRIGPSFTTATGFAEGRASGILVSSECWPASRVASHRPRLTLALDWLKRVETSSLPPPPAEAPLVLAASTALSSRDTALRLSATLASTGPRRTRFATSADPRRRRRH</sequence>
<comment type="caution">
    <text evidence="3">The sequence shown here is derived from an EMBL/GenBank/DDBJ whole genome shotgun (WGS) entry which is preliminary data.</text>
</comment>
<feature type="region of interest" description="Disordered" evidence="1">
    <location>
        <begin position="183"/>
        <end position="215"/>
    </location>
</feature>
<dbReference type="PROSITE" id="PS51518">
    <property type="entry name" value="SGF29_C"/>
    <property type="match status" value="1"/>
</dbReference>
<dbReference type="PANTHER" id="PTHR21539">
    <property type="entry name" value="SAGA-ASSOCIATED FACTOR 29"/>
    <property type="match status" value="1"/>
</dbReference>
<dbReference type="Proteomes" id="UP000237481">
    <property type="component" value="Unassembled WGS sequence"/>
</dbReference>
<dbReference type="EMBL" id="PKSG01000536">
    <property type="protein sequence ID" value="POR34313.1"/>
    <property type="molecule type" value="Genomic_DNA"/>
</dbReference>
<gene>
    <name evidence="3" type="ORF">TPAR_05487</name>
</gene>
<proteinExistence type="predicted"/>
<dbReference type="InterPro" id="IPR037802">
    <property type="entry name" value="SGF29"/>
</dbReference>
<feature type="region of interest" description="Disordered" evidence="1">
    <location>
        <begin position="302"/>
        <end position="325"/>
    </location>
</feature>
<keyword evidence="4" id="KW-1185">Reference proteome</keyword>
<protein>
    <submittedName>
        <fullName evidence="3">SAGA-associated factor 29</fullName>
    </submittedName>
</protein>
<feature type="non-terminal residue" evidence="3">
    <location>
        <position position="1"/>
    </location>
</feature>
<organism evidence="3 4">
    <name type="scientific">Tolypocladium paradoxum</name>
    <dbReference type="NCBI Taxonomy" id="94208"/>
    <lineage>
        <taxon>Eukaryota</taxon>
        <taxon>Fungi</taxon>
        <taxon>Dikarya</taxon>
        <taxon>Ascomycota</taxon>
        <taxon>Pezizomycotina</taxon>
        <taxon>Sordariomycetes</taxon>
        <taxon>Hypocreomycetidae</taxon>
        <taxon>Hypocreales</taxon>
        <taxon>Ophiocordycipitaceae</taxon>
        <taxon>Tolypocladium</taxon>
    </lineage>
</organism>
<accession>A0A2S4KVW5</accession>
<evidence type="ECO:0000256" key="1">
    <source>
        <dbReference type="SAM" id="MobiDB-lite"/>
    </source>
</evidence>
<feature type="domain" description="SGF29 C-terminal" evidence="2">
    <location>
        <begin position="17"/>
        <end position="153"/>
    </location>
</feature>
<dbReference type="Pfam" id="PF07039">
    <property type="entry name" value="SGF29_Tudor"/>
    <property type="match status" value="1"/>
</dbReference>
<evidence type="ECO:0000259" key="2">
    <source>
        <dbReference type="PROSITE" id="PS51518"/>
    </source>
</evidence>
<dbReference type="CDD" id="cd20393">
    <property type="entry name" value="Tudor_SGF29_rpt1"/>
    <property type="match status" value="1"/>
</dbReference>
<dbReference type="OrthoDB" id="10265994at2759"/>
<evidence type="ECO:0000313" key="3">
    <source>
        <dbReference type="EMBL" id="POR34313.1"/>
    </source>
</evidence>
<dbReference type="AlphaFoldDB" id="A0A2S4KVW5"/>
<evidence type="ECO:0000313" key="4">
    <source>
        <dbReference type="Proteomes" id="UP000237481"/>
    </source>
</evidence>
<reference evidence="3 4" key="1">
    <citation type="submission" date="2018-01" db="EMBL/GenBank/DDBJ databases">
        <title>Harnessing the power of phylogenomics to disentangle the directionality and signatures of interkingdom host jumping in the parasitic fungal genus Tolypocladium.</title>
        <authorList>
            <person name="Quandt C.A."/>
            <person name="Patterson W."/>
            <person name="Spatafora J.W."/>
        </authorList>
    </citation>
    <scope>NUCLEOTIDE SEQUENCE [LARGE SCALE GENOMIC DNA]</scope>
    <source>
        <strain evidence="3 4">NRBC 100945</strain>
    </source>
</reference>
<name>A0A2S4KVW5_9HYPO</name>